<evidence type="ECO:0000256" key="1">
    <source>
        <dbReference type="ARBA" id="ARBA00009477"/>
    </source>
</evidence>
<keyword evidence="2" id="KW-0812">Transmembrane</keyword>
<dbReference type="InterPro" id="IPR058792">
    <property type="entry name" value="Beta-barrel_RND_2"/>
</dbReference>
<gene>
    <name evidence="6" type="ORF">E4T88_04000</name>
</gene>
<dbReference type="AlphaFoldDB" id="A0A4Y9IU31"/>
<keyword evidence="2" id="KW-1133">Transmembrane helix</keyword>
<dbReference type="SUPFAM" id="SSF111369">
    <property type="entry name" value="HlyD-like secretion proteins"/>
    <property type="match status" value="1"/>
</dbReference>
<feature type="domain" description="CzcB-like barrel-sandwich hybrid" evidence="5">
    <location>
        <begin position="120"/>
        <end position="242"/>
    </location>
</feature>
<feature type="domain" description="CusB-like beta-barrel" evidence="3">
    <location>
        <begin position="254"/>
        <end position="327"/>
    </location>
</feature>
<dbReference type="PANTHER" id="PTHR30469">
    <property type="entry name" value="MULTIDRUG RESISTANCE PROTEIN MDTA"/>
    <property type="match status" value="1"/>
</dbReference>
<dbReference type="InterPro" id="IPR006143">
    <property type="entry name" value="RND_pump_MFP"/>
</dbReference>
<dbReference type="PANTHER" id="PTHR30469:SF15">
    <property type="entry name" value="HLYD FAMILY OF SECRETION PROTEINS"/>
    <property type="match status" value="1"/>
</dbReference>
<protein>
    <submittedName>
        <fullName evidence="6">Efflux RND transporter periplasmic adaptor subunit</fullName>
    </submittedName>
</protein>
<reference evidence="6 7" key="1">
    <citation type="submission" date="2019-03" db="EMBL/GenBank/DDBJ databases">
        <title>Diversity of the mouse oral microbiome.</title>
        <authorList>
            <person name="Joseph S."/>
            <person name="Aduse-Opoku J."/>
            <person name="Curtis M."/>
            <person name="Wade W."/>
            <person name="Hashim A."/>
        </authorList>
    </citation>
    <scope>NUCLEOTIDE SEQUENCE [LARGE SCALE GENOMIC DNA]</scope>
    <source>
        <strain evidence="6 7">P11</strain>
    </source>
</reference>
<dbReference type="Gene3D" id="2.40.420.20">
    <property type="match status" value="1"/>
</dbReference>
<feature type="domain" description="Multidrug resistance protein MdtA-like C-terminal permuted SH3" evidence="4">
    <location>
        <begin position="342"/>
        <end position="386"/>
    </location>
</feature>
<dbReference type="OrthoDB" id="1957187at2"/>
<dbReference type="GO" id="GO:0015562">
    <property type="term" value="F:efflux transmembrane transporter activity"/>
    <property type="evidence" value="ECO:0007669"/>
    <property type="project" value="TreeGrafter"/>
</dbReference>
<accession>A0A4Y9IU31</accession>
<evidence type="ECO:0000259" key="4">
    <source>
        <dbReference type="Pfam" id="PF25967"/>
    </source>
</evidence>
<dbReference type="GO" id="GO:1990281">
    <property type="term" value="C:efflux pump complex"/>
    <property type="evidence" value="ECO:0007669"/>
    <property type="project" value="TreeGrafter"/>
</dbReference>
<sequence>MFFQYSIEIRFKNQFRSLYNGSTLNSNNSIFFPINPMIGYLNFDAKKNKTIMRKKLYLILGVLLLVGLILFKLFNNKENAEKEIQAEKESIPFAVEAIVVKKSDFTNTVSYPGTVEVSGMVNVVSETDGRVVKLNIQNGSTVKKGQVIAILNNDMKISSHQIHQIDYKKAKEDYQRYLELHKKNNATGVELETARHALETAEKQLRISQSELDRGVIHAPVGGIIAGKSVNAGDILSPGSPIAVIVPLNELEIRFNVPEKEISRIQKGQQVNFTIDAYPQHIFVGIVSAIIPTANQAKSFPILIKVKNDQHGITLMGGMTANIKTEDAQAVSTLIIPRTAIRDNYVWLVQEAGRTVRRTIKTGREFEDQVEILSGLAAGDTVVFKGQSNINEGLVLENLKIVDYKSDTQNQTGSK</sequence>
<dbReference type="Gene3D" id="2.40.50.100">
    <property type="match status" value="1"/>
</dbReference>
<comment type="similarity">
    <text evidence="1">Belongs to the membrane fusion protein (MFP) (TC 8.A.1) family.</text>
</comment>
<dbReference type="Gene3D" id="2.40.30.170">
    <property type="match status" value="1"/>
</dbReference>
<organism evidence="6 7">
    <name type="scientific">Dysgonomonas mossii</name>
    <dbReference type="NCBI Taxonomy" id="163665"/>
    <lineage>
        <taxon>Bacteria</taxon>
        <taxon>Pseudomonadati</taxon>
        <taxon>Bacteroidota</taxon>
        <taxon>Bacteroidia</taxon>
        <taxon>Bacteroidales</taxon>
        <taxon>Dysgonomonadaceae</taxon>
        <taxon>Dysgonomonas</taxon>
    </lineage>
</organism>
<comment type="caution">
    <text evidence="6">The sequence shown here is derived from an EMBL/GenBank/DDBJ whole genome shotgun (WGS) entry which is preliminary data.</text>
</comment>
<name>A0A4Y9IU31_9BACT</name>
<evidence type="ECO:0000259" key="5">
    <source>
        <dbReference type="Pfam" id="PF25973"/>
    </source>
</evidence>
<evidence type="ECO:0000259" key="3">
    <source>
        <dbReference type="Pfam" id="PF25954"/>
    </source>
</evidence>
<feature type="transmembrane region" description="Helical" evidence="2">
    <location>
        <begin position="56"/>
        <end position="74"/>
    </location>
</feature>
<dbReference type="NCBIfam" id="TIGR01730">
    <property type="entry name" value="RND_mfp"/>
    <property type="match status" value="1"/>
</dbReference>
<dbReference type="InterPro" id="IPR058647">
    <property type="entry name" value="BSH_CzcB-like"/>
</dbReference>
<dbReference type="Pfam" id="PF25967">
    <property type="entry name" value="RND-MFP_C"/>
    <property type="match status" value="1"/>
</dbReference>
<keyword evidence="2" id="KW-0472">Membrane</keyword>
<dbReference type="Pfam" id="PF25954">
    <property type="entry name" value="Beta-barrel_RND_2"/>
    <property type="match status" value="1"/>
</dbReference>
<dbReference type="Proteomes" id="UP000298285">
    <property type="component" value="Unassembled WGS sequence"/>
</dbReference>
<dbReference type="InterPro" id="IPR058627">
    <property type="entry name" value="MdtA-like_C"/>
</dbReference>
<dbReference type="EMBL" id="SPPK01000001">
    <property type="protein sequence ID" value="TFU91155.1"/>
    <property type="molecule type" value="Genomic_DNA"/>
</dbReference>
<evidence type="ECO:0000313" key="6">
    <source>
        <dbReference type="EMBL" id="TFU91155.1"/>
    </source>
</evidence>
<evidence type="ECO:0000256" key="2">
    <source>
        <dbReference type="SAM" id="Phobius"/>
    </source>
</evidence>
<dbReference type="Pfam" id="PF25973">
    <property type="entry name" value="BSH_CzcB"/>
    <property type="match status" value="1"/>
</dbReference>
<evidence type="ECO:0000313" key="7">
    <source>
        <dbReference type="Proteomes" id="UP000298285"/>
    </source>
</evidence>
<proteinExistence type="inferred from homology"/>